<feature type="domain" description="Glutamyl/glutaminyl-tRNA synthetase class Ib catalytic" evidence="13">
    <location>
        <begin position="205"/>
        <end position="509"/>
    </location>
</feature>
<dbReference type="Pfam" id="PF00749">
    <property type="entry name" value="tRNA-synt_1c"/>
    <property type="match status" value="1"/>
</dbReference>
<dbReference type="InterPro" id="IPR050132">
    <property type="entry name" value="Gln/Glu-tRNA_Ligase"/>
</dbReference>
<dbReference type="GO" id="GO:0005829">
    <property type="term" value="C:cytosol"/>
    <property type="evidence" value="ECO:0007669"/>
    <property type="project" value="TreeGrafter"/>
</dbReference>
<dbReference type="FunFam" id="3.90.800.10:FF:000001">
    <property type="entry name" value="Glutamine--tRNA ligase"/>
    <property type="match status" value="1"/>
</dbReference>
<evidence type="ECO:0000259" key="14">
    <source>
        <dbReference type="Pfam" id="PF03950"/>
    </source>
</evidence>
<dbReference type="Gene3D" id="1.20.1050.10">
    <property type="match status" value="1"/>
</dbReference>
<dbReference type="InterPro" id="IPR036282">
    <property type="entry name" value="Glutathione-S-Trfase_C_sf"/>
</dbReference>
<evidence type="ECO:0000256" key="12">
    <source>
        <dbReference type="RuleBase" id="RU363037"/>
    </source>
</evidence>
<dbReference type="SUPFAM" id="SSF47616">
    <property type="entry name" value="GST C-terminal domain-like"/>
    <property type="match status" value="1"/>
</dbReference>
<evidence type="ECO:0000256" key="10">
    <source>
        <dbReference type="ARBA" id="ARBA00030865"/>
    </source>
</evidence>
<evidence type="ECO:0000256" key="8">
    <source>
        <dbReference type="ARBA" id="ARBA00022917"/>
    </source>
</evidence>
<keyword evidence="9 12" id="KW-0030">Aminoacyl-tRNA synthetase</keyword>
<comment type="subcellular location">
    <subcellularLocation>
        <location evidence="1">Cytoplasm</location>
    </subcellularLocation>
</comment>
<protein>
    <recommendedName>
        <fullName evidence="3">glutamate--tRNA ligase</fullName>
        <ecNumber evidence="3">6.1.1.17</ecNumber>
    </recommendedName>
    <alternativeName>
        <fullName evidence="10">Glutamyl-tRNA synthetase</fullName>
    </alternativeName>
</protein>
<evidence type="ECO:0000256" key="7">
    <source>
        <dbReference type="ARBA" id="ARBA00022840"/>
    </source>
</evidence>
<evidence type="ECO:0000259" key="13">
    <source>
        <dbReference type="Pfam" id="PF00749"/>
    </source>
</evidence>
<keyword evidence="7 12" id="KW-0067">ATP-binding</keyword>
<keyword evidence="4" id="KW-0963">Cytoplasm</keyword>
<organism evidence="15 16">
    <name type="scientific">Clathrus columnatus</name>
    <dbReference type="NCBI Taxonomy" id="1419009"/>
    <lineage>
        <taxon>Eukaryota</taxon>
        <taxon>Fungi</taxon>
        <taxon>Dikarya</taxon>
        <taxon>Basidiomycota</taxon>
        <taxon>Agaricomycotina</taxon>
        <taxon>Agaricomycetes</taxon>
        <taxon>Phallomycetidae</taxon>
        <taxon>Phallales</taxon>
        <taxon>Clathraceae</taxon>
        <taxon>Clathrus</taxon>
    </lineage>
</organism>
<dbReference type="GO" id="GO:0017102">
    <property type="term" value="C:methionyl glutamyl tRNA synthetase complex"/>
    <property type="evidence" value="ECO:0007669"/>
    <property type="project" value="TreeGrafter"/>
</dbReference>
<dbReference type="Gene3D" id="1.10.1160.10">
    <property type="entry name" value="Glutamyl-trna Synthetase, Domain 2"/>
    <property type="match status" value="1"/>
</dbReference>
<dbReference type="PANTHER" id="PTHR43097">
    <property type="entry name" value="GLUTAMINE-TRNA LIGASE"/>
    <property type="match status" value="1"/>
</dbReference>
<proteinExistence type="inferred from homology"/>
<dbReference type="SUPFAM" id="SSF52374">
    <property type="entry name" value="Nucleotidylyl transferase"/>
    <property type="match status" value="1"/>
</dbReference>
<dbReference type="Gene3D" id="3.40.50.620">
    <property type="entry name" value="HUPs"/>
    <property type="match status" value="1"/>
</dbReference>
<evidence type="ECO:0000256" key="6">
    <source>
        <dbReference type="ARBA" id="ARBA00022741"/>
    </source>
</evidence>
<dbReference type="InterPro" id="IPR020059">
    <property type="entry name" value="Glu/Gln-tRNA-synth_Ib_codon-bd"/>
</dbReference>
<dbReference type="InterPro" id="IPR001412">
    <property type="entry name" value="aa-tRNA-synth_I_CS"/>
</dbReference>
<comment type="similarity">
    <text evidence="2">Belongs to the class-I aminoacyl-tRNA synthetase family. Glutamate--tRNA ligase type 2 subfamily.</text>
</comment>
<dbReference type="InterPro" id="IPR004526">
    <property type="entry name" value="Glu-tRNA-synth_arc/euk"/>
</dbReference>
<evidence type="ECO:0000256" key="9">
    <source>
        <dbReference type="ARBA" id="ARBA00023146"/>
    </source>
</evidence>
<dbReference type="InterPro" id="IPR014729">
    <property type="entry name" value="Rossmann-like_a/b/a_fold"/>
</dbReference>
<dbReference type="FunFam" id="1.10.1160.10:FF:000001">
    <property type="entry name" value="Glutamine--tRNA ligase"/>
    <property type="match status" value="1"/>
</dbReference>
<evidence type="ECO:0000256" key="3">
    <source>
        <dbReference type="ARBA" id="ARBA00012835"/>
    </source>
</evidence>
<dbReference type="EC" id="6.1.1.17" evidence="3"/>
<evidence type="ECO:0000256" key="2">
    <source>
        <dbReference type="ARBA" id="ARBA00008927"/>
    </source>
</evidence>
<evidence type="ECO:0000256" key="5">
    <source>
        <dbReference type="ARBA" id="ARBA00022598"/>
    </source>
</evidence>
<dbReference type="InterPro" id="IPR000924">
    <property type="entry name" value="Glu/Gln-tRNA-synth"/>
</dbReference>
<dbReference type="InterPro" id="IPR020058">
    <property type="entry name" value="Glu/Gln-tRNA-synth_Ib_cat-dom"/>
</dbReference>
<keyword evidence="16" id="KW-1185">Reference proteome</keyword>
<dbReference type="EMBL" id="BPWL01000007">
    <property type="protein sequence ID" value="GJJ12524.1"/>
    <property type="molecule type" value="Genomic_DNA"/>
</dbReference>
<dbReference type="GO" id="GO:0006424">
    <property type="term" value="P:glutamyl-tRNA aminoacylation"/>
    <property type="evidence" value="ECO:0007669"/>
    <property type="project" value="InterPro"/>
</dbReference>
<dbReference type="FunFam" id="3.40.50.620:FF:000070">
    <property type="entry name" value="Bifunctional glutamate/proline--tRNA ligase"/>
    <property type="match status" value="1"/>
</dbReference>
<keyword evidence="5 12" id="KW-0436">Ligase</keyword>
<dbReference type="PANTHER" id="PTHR43097:SF5">
    <property type="entry name" value="GLUTAMATE--TRNA LIGASE"/>
    <property type="match status" value="1"/>
</dbReference>
<dbReference type="AlphaFoldDB" id="A0AAV5AD01"/>
<dbReference type="PROSITE" id="PS00178">
    <property type="entry name" value="AA_TRNA_LIGASE_I"/>
    <property type="match status" value="1"/>
</dbReference>
<evidence type="ECO:0000256" key="4">
    <source>
        <dbReference type="ARBA" id="ARBA00022490"/>
    </source>
</evidence>
<evidence type="ECO:0000313" key="16">
    <source>
        <dbReference type="Proteomes" id="UP001050691"/>
    </source>
</evidence>
<evidence type="ECO:0000313" key="15">
    <source>
        <dbReference type="EMBL" id="GJJ12524.1"/>
    </source>
</evidence>
<dbReference type="GO" id="GO:0005524">
    <property type="term" value="F:ATP binding"/>
    <property type="evidence" value="ECO:0007669"/>
    <property type="project" value="UniProtKB-KW"/>
</dbReference>
<sequence>MSNKLLLNPSALSFPFTVLVLAKRLPDIDISFDNTVNSAILHINSESLSTVDEILTILGKKSGLEFDVVRGEAFLSIANTLPAFTSFNDLVTAFDLLDDHLAFRTFLINKDLSLVDLVLWGALKGSSKALGVFKNNRHVHLLRWYSHLENLKETQDALTLLTEARSNNVRMSSSIGHNESESVKAKSNKIAGSFALGLPGATEGQVVTRFPPEPSGYLHIGHAKAAMLNQYFAKMYQGKLIIRFDDTNPSKEKAEFEKTILEDLELLEIVGDRVTHTSDYFDQLYDFAVKLIKSGKAYADDTEQMKMRQERMDGIASTRRDSSIEENLARFIEMTKCTVEGQRWCLRAKISVDDTNKALRDPVVYRCNITPHHRTGDKWKVYPTYDFACPIVDSIEGVTHALRTNEYRDRNPQYYWMIDALGLRKVTIWDFSRLSFIYTLLSKRKLRWFVEQGLVRGWDDPRFPTVRGIRRRGLTVESLRQYMLAQGPSQAVVSLEWDSIWALNKKVIDPIAPRFWAVEKDGLVKMQLNGVEVKEVKQNAKHKKNPDIGQKNTAYGSIIYIEQKDALSFTDQEEAGSFIYLP</sequence>
<dbReference type="SUPFAM" id="SSF50715">
    <property type="entry name" value="Ribosomal protein L25-like"/>
    <property type="match status" value="1"/>
</dbReference>
<evidence type="ECO:0000256" key="11">
    <source>
        <dbReference type="ARBA" id="ARBA00048351"/>
    </source>
</evidence>
<dbReference type="Proteomes" id="UP001050691">
    <property type="component" value="Unassembled WGS sequence"/>
</dbReference>
<feature type="domain" description="Glutamyl/glutaminyl-tRNA synthetase class Ib anti-codon binding" evidence="14">
    <location>
        <begin position="512"/>
        <end position="574"/>
    </location>
</feature>
<comment type="catalytic activity">
    <reaction evidence="11">
        <text>tRNA(Glu) + L-glutamate + ATP = L-glutamyl-tRNA(Glu) + AMP + diphosphate</text>
        <dbReference type="Rhea" id="RHEA:23540"/>
        <dbReference type="Rhea" id="RHEA-COMP:9663"/>
        <dbReference type="Rhea" id="RHEA-COMP:9680"/>
        <dbReference type="ChEBI" id="CHEBI:29985"/>
        <dbReference type="ChEBI" id="CHEBI:30616"/>
        <dbReference type="ChEBI" id="CHEBI:33019"/>
        <dbReference type="ChEBI" id="CHEBI:78442"/>
        <dbReference type="ChEBI" id="CHEBI:78520"/>
        <dbReference type="ChEBI" id="CHEBI:456215"/>
        <dbReference type="EC" id="6.1.1.17"/>
    </reaction>
</comment>
<dbReference type="InterPro" id="IPR020061">
    <property type="entry name" value="Glu_tRNA_lig_a-bdl"/>
</dbReference>
<dbReference type="CDD" id="cd00807">
    <property type="entry name" value="GlnRS_core"/>
    <property type="match status" value="1"/>
</dbReference>
<accession>A0AAV5AD01</accession>
<keyword evidence="6 12" id="KW-0547">Nucleotide-binding</keyword>
<dbReference type="GO" id="GO:0004818">
    <property type="term" value="F:glutamate-tRNA ligase activity"/>
    <property type="evidence" value="ECO:0007669"/>
    <property type="project" value="UniProtKB-EC"/>
</dbReference>
<reference evidence="15" key="1">
    <citation type="submission" date="2021-10" db="EMBL/GenBank/DDBJ databases">
        <title>De novo Genome Assembly of Clathrus columnatus (Basidiomycota, Fungi) Using Illumina and Nanopore Sequence Data.</title>
        <authorList>
            <person name="Ogiso-Tanaka E."/>
            <person name="Itagaki H."/>
            <person name="Hosoya T."/>
            <person name="Hosaka K."/>
        </authorList>
    </citation>
    <scope>NUCLEOTIDE SEQUENCE</scope>
    <source>
        <strain evidence="15">MO-923</strain>
    </source>
</reference>
<name>A0AAV5AD01_9AGAM</name>
<dbReference type="Gene3D" id="3.90.800.10">
    <property type="entry name" value="Glutamyl-tRNA Synthetase, Domain 3"/>
    <property type="match status" value="1"/>
</dbReference>
<gene>
    <name evidence="15" type="ORF">Clacol_006767</name>
</gene>
<dbReference type="InterPro" id="IPR011035">
    <property type="entry name" value="Ribosomal_bL25/Gln-tRNA_synth"/>
</dbReference>
<dbReference type="PRINTS" id="PR00987">
    <property type="entry name" value="TRNASYNTHGLU"/>
</dbReference>
<comment type="caution">
    <text evidence="15">The sequence shown here is derived from an EMBL/GenBank/DDBJ whole genome shotgun (WGS) entry which is preliminary data.</text>
</comment>
<keyword evidence="8 12" id="KW-0648">Protein biosynthesis</keyword>
<dbReference type="NCBIfam" id="TIGR00463">
    <property type="entry name" value="gltX_arch"/>
    <property type="match status" value="1"/>
</dbReference>
<evidence type="ECO:0000256" key="1">
    <source>
        <dbReference type="ARBA" id="ARBA00004496"/>
    </source>
</evidence>
<dbReference type="Pfam" id="PF03950">
    <property type="entry name" value="tRNA-synt_1c_C"/>
    <property type="match status" value="1"/>
</dbReference>